<proteinExistence type="inferred from homology"/>
<evidence type="ECO:0000256" key="1">
    <source>
        <dbReference type="ARBA" id="ARBA00008511"/>
    </source>
</evidence>
<dbReference type="Proteomes" id="UP000318582">
    <property type="component" value="Unassembled WGS sequence"/>
</dbReference>
<dbReference type="GO" id="GO:0070286">
    <property type="term" value="P:axonemal dynein complex assembly"/>
    <property type="evidence" value="ECO:0007669"/>
    <property type="project" value="InterPro"/>
</dbReference>
<dbReference type="GO" id="GO:0051087">
    <property type="term" value="F:protein-folding chaperone binding"/>
    <property type="evidence" value="ECO:0007669"/>
    <property type="project" value="InterPro"/>
</dbReference>
<feature type="domain" description="PIH1D1/2/3 CS-like" evidence="3">
    <location>
        <begin position="83"/>
        <end position="178"/>
    </location>
</feature>
<comment type="similarity">
    <text evidence="1">Belongs to the PIH1 family.</text>
</comment>
<dbReference type="InterPro" id="IPR041442">
    <property type="entry name" value="PIH1D1/2/3_CS-like"/>
</dbReference>
<dbReference type="PANTHER" id="PTHR21083">
    <property type="entry name" value="TWISTER"/>
    <property type="match status" value="1"/>
</dbReference>
<gene>
    <name evidence="4" type="ORF">PhCBS80983_g00099</name>
</gene>
<reference evidence="4 5" key="1">
    <citation type="journal article" date="2019" name="Sci. Rep.">
        <title>Comparative genomics of chytrid fungi reveal insights into the obligate biotrophic and pathogenic lifestyle of Synchytrium endobioticum.</title>
        <authorList>
            <person name="van de Vossenberg B.T.L.H."/>
            <person name="Warris S."/>
            <person name="Nguyen H.D.T."/>
            <person name="van Gent-Pelzer M.P.E."/>
            <person name="Joly D.L."/>
            <person name="van de Geest H.C."/>
            <person name="Bonants P.J.M."/>
            <person name="Smith D.S."/>
            <person name="Levesque C.A."/>
            <person name="van der Lee T.A.J."/>
        </authorList>
    </citation>
    <scope>NUCLEOTIDE SEQUENCE [LARGE SCALE GENOMIC DNA]</scope>
    <source>
        <strain evidence="4 5">CBS 809.83</strain>
    </source>
</reference>
<evidence type="ECO:0000256" key="2">
    <source>
        <dbReference type="SAM" id="MobiDB-lite"/>
    </source>
</evidence>
<evidence type="ECO:0000313" key="5">
    <source>
        <dbReference type="Proteomes" id="UP000318582"/>
    </source>
</evidence>
<name>A0A507EFG2_9FUNG</name>
<dbReference type="STRING" id="109895.A0A507EFG2"/>
<dbReference type="Pfam" id="PF18201">
    <property type="entry name" value="PIH1_CS"/>
    <property type="match status" value="1"/>
</dbReference>
<feature type="region of interest" description="Disordered" evidence="2">
    <location>
        <begin position="18"/>
        <end position="59"/>
    </location>
</feature>
<protein>
    <recommendedName>
        <fullName evidence="3">PIH1D1/2/3 CS-like domain-containing protein</fullName>
    </recommendedName>
</protein>
<dbReference type="GO" id="GO:0045505">
    <property type="term" value="F:dynein intermediate chain binding"/>
    <property type="evidence" value="ECO:0007669"/>
    <property type="project" value="TreeGrafter"/>
</dbReference>
<accession>A0A507EFG2</accession>
<organism evidence="4 5">
    <name type="scientific">Powellomyces hirtus</name>
    <dbReference type="NCBI Taxonomy" id="109895"/>
    <lineage>
        <taxon>Eukaryota</taxon>
        <taxon>Fungi</taxon>
        <taxon>Fungi incertae sedis</taxon>
        <taxon>Chytridiomycota</taxon>
        <taxon>Chytridiomycota incertae sedis</taxon>
        <taxon>Chytridiomycetes</taxon>
        <taxon>Spizellomycetales</taxon>
        <taxon>Powellomycetaceae</taxon>
        <taxon>Powellomyces</taxon>
    </lineage>
</organism>
<dbReference type="GO" id="GO:0005737">
    <property type="term" value="C:cytoplasm"/>
    <property type="evidence" value="ECO:0007669"/>
    <property type="project" value="TreeGrafter"/>
</dbReference>
<dbReference type="EMBL" id="QEAQ01000001">
    <property type="protein sequence ID" value="TPX62959.1"/>
    <property type="molecule type" value="Genomic_DNA"/>
</dbReference>
<evidence type="ECO:0000259" key="3">
    <source>
        <dbReference type="Pfam" id="PF18201"/>
    </source>
</evidence>
<sequence>MEVDGTSILALANMLRGEGSENHDPAPKGLPRGGLNPGSINSAGTADRPRTAGKAVPKTATDEIWDEDEVEYNDDLDMDPRIMPEYDIKYSQRVSSDDMYLPSATHASIHDSDSFSISISLPKTKSVAEVDLDVTKTEINLRSPLYRLKLPLPNCVDETMGNATWERDLELLVVRVPILRDG</sequence>
<dbReference type="PANTHER" id="PTHR21083:SF0">
    <property type="entry name" value="DYNEIN AXONEMAL ASSEMBLY FACTOR 6"/>
    <property type="match status" value="1"/>
</dbReference>
<dbReference type="InterPro" id="IPR026697">
    <property type="entry name" value="DNAAF6"/>
</dbReference>
<evidence type="ECO:0000313" key="4">
    <source>
        <dbReference type="EMBL" id="TPX62959.1"/>
    </source>
</evidence>
<dbReference type="AlphaFoldDB" id="A0A507EFG2"/>
<keyword evidence="5" id="KW-1185">Reference proteome</keyword>
<comment type="caution">
    <text evidence="4">The sequence shown here is derived from an EMBL/GenBank/DDBJ whole genome shotgun (WGS) entry which is preliminary data.</text>
</comment>